<name>A0A1X0S3R1_RHIZD</name>
<protein>
    <submittedName>
        <fullName evidence="10">ARM repeat-containing protein</fullName>
    </submittedName>
</protein>
<dbReference type="PANTHER" id="PTHR10527">
    <property type="entry name" value="IMPORTIN BETA"/>
    <property type="match status" value="1"/>
</dbReference>
<evidence type="ECO:0000256" key="3">
    <source>
        <dbReference type="ARBA" id="ARBA00022448"/>
    </source>
</evidence>
<feature type="repeat" description="HEAT" evidence="8">
    <location>
        <begin position="427"/>
        <end position="465"/>
    </location>
</feature>
<keyword evidence="6" id="KW-0653">Protein transport</keyword>
<feature type="repeat" description="HEAT" evidence="8">
    <location>
        <begin position="386"/>
        <end position="424"/>
    </location>
</feature>
<dbReference type="Pfam" id="PF23271">
    <property type="entry name" value="HEAT_GCN1"/>
    <property type="match status" value="1"/>
</dbReference>
<keyword evidence="5" id="KW-0677">Repeat</keyword>
<comment type="subcellular location">
    <subcellularLocation>
        <location evidence="2">Cytoplasm</location>
    </subcellularLocation>
    <subcellularLocation>
        <location evidence="1">Nucleus</location>
    </subcellularLocation>
</comment>
<dbReference type="GO" id="GO:0031267">
    <property type="term" value="F:small GTPase binding"/>
    <property type="evidence" value="ECO:0007669"/>
    <property type="project" value="InterPro"/>
</dbReference>
<dbReference type="Pfam" id="PF25574">
    <property type="entry name" value="TPR_IMB1"/>
    <property type="match status" value="1"/>
</dbReference>
<sequence>MEQFLAGLDDLLTKLAQAQDSETIRNATSVLNTQYYVTADCVPALVEIVARSPHFQVRQLAAVELRKRTNKWWSQIQESVKVNLRAQLLTIALNEQNDSVRHSIARVISTVAGIDMPDNKWPALLEFLHQSCSSQNPAHREIGLYCLYTLFEVIADFFMNNTTSLFELFNKTIVDQESKSVRITTVLVLGKLSEFVDSEDKSTIKMFRAIIPSMVNVLEQCIKDGDTDNASKIFEVFDTLLMLDAPLLFEHLAHLIDFFLTVGSNTTLDDEIRVLALSFLMWAAVYKQHKIRQMKLVGHIVEKLMPIGTEEDPEDVDEDSPSRLAFKVLNALATNIPPQQVFPIVMPFVLNYVQNPDPRFRKAAMMAFAVTVEGCTDIISTKLNELLPLVCGSLQDPEIIVRRAACMALGCLADEMPSDVSEHHQVLLPLVFNLMNDNNAEVTKHACNALDAILDGLGSDIIQYLPLLMEKLLFLLDNANQNETRATVIAAIGSAAHAAGEAFHPYFLQVLPRIVQFMSTKEPADDHLLRSVATDAAGSIAEAVGADAFRPYTQDIMNLAIEQLHLESARLRECSFALFSNLVRVFGEEFAPFLPTIVPEIISTCKAEEKSEAAVEEEIDLTTGGVDDELEDEFENFSFNSPLADEKEFAVDALGELFANTKSHFLPYVETSLAELQKLSSHLFDGVRKSATQSLFTFLKTAYTMSNPTAWTPGVPASYTVHENVQTLINSIVPMTIELWKEEDDRSVAAQICLEFVAALRLMGPIVVNECLEDICNNLLEIYQKKSLCQQAFDEGDFDEEDDDLESEAMLISSASDLVAALCETVGPNFTASFEVFLPYILKYYKPTKSQTERAMAVGCLGECIVGIKSAITPHTERLLQVFVKACGDEDELVRSNAAFALGCLTIHTQVDLSAHYPALLTALSPLFNNQTLPNTTDNAAGAVARMIIAHPEAVPLDQVLPVFINALPLKADYEENQPVFECIFKLFGANNTYVFNNLPQFLHIFAQVLSDNEQLKEGTRNHLIELIRALNTQRPDLNIASSELARFL</sequence>
<dbReference type="AlphaFoldDB" id="A0A1X0S3R1"/>
<evidence type="ECO:0000256" key="4">
    <source>
        <dbReference type="ARBA" id="ARBA00022490"/>
    </source>
</evidence>
<dbReference type="PROSITE" id="PS50166">
    <property type="entry name" value="IMPORTIN_B_NT"/>
    <property type="match status" value="1"/>
</dbReference>
<dbReference type="EMBL" id="KV921319">
    <property type="protein sequence ID" value="ORE18950.1"/>
    <property type="molecule type" value="Genomic_DNA"/>
</dbReference>
<dbReference type="InterPro" id="IPR021133">
    <property type="entry name" value="HEAT_type_2"/>
</dbReference>
<dbReference type="SUPFAM" id="SSF48371">
    <property type="entry name" value="ARM repeat"/>
    <property type="match status" value="2"/>
</dbReference>
<dbReference type="GO" id="GO:0005737">
    <property type="term" value="C:cytoplasm"/>
    <property type="evidence" value="ECO:0007669"/>
    <property type="project" value="UniProtKB-SubCell"/>
</dbReference>
<dbReference type="Pfam" id="PF03810">
    <property type="entry name" value="IBN_N"/>
    <property type="match status" value="1"/>
</dbReference>
<dbReference type="Pfam" id="PF13513">
    <property type="entry name" value="HEAT_EZ"/>
    <property type="match status" value="1"/>
</dbReference>
<dbReference type="OMA" id="VMPFVLN"/>
<dbReference type="InterPro" id="IPR058584">
    <property type="entry name" value="IMB1_TNPO1-like_TPR"/>
</dbReference>
<gene>
    <name evidence="10" type="ORF">BCV71DRAFT_263352</name>
</gene>
<dbReference type="InterPro" id="IPR040122">
    <property type="entry name" value="Importin_beta"/>
</dbReference>
<accession>A0A1X0S3R1</accession>
<dbReference type="GO" id="GO:0006606">
    <property type="term" value="P:protein import into nucleus"/>
    <property type="evidence" value="ECO:0007669"/>
    <property type="project" value="InterPro"/>
</dbReference>
<keyword evidence="3" id="KW-0813">Transport</keyword>
<dbReference type="SMART" id="SM01349">
    <property type="entry name" value="TOG"/>
    <property type="match status" value="1"/>
</dbReference>
<keyword evidence="7" id="KW-0539">Nucleus</keyword>
<dbReference type="VEuPathDB" id="FungiDB:BCV72DRAFT_89109"/>
<proteinExistence type="predicted"/>
<organism evidence="10 11">
    <name type="scientific">Rhizopus microsporus</name>
    <dbReference type="NCBI Taxonomy" id="58291"/>
    <lineage>
        <taxon>Eukaryota</taxon>
        <taxon>Fungi</taxon>
        <taxon>Fungi incertae sedis</taxon>
        <taxon>Mucoromycota</taxon>
        <taxon>Mucoromycotina</taxon>
        <taxon>Mucoromycetes</taxon>
        <taxon>Mucorales</taxon>
        <taxon>Mucorineae</taxon>
        <taxon>Rhizopodaceae</taxon>
        <taxon>Rhizopus</taxon>
    </lineage>
</organism>
<dbReference type="Gene3D" id="1.25.10.10">
    <property type="entry name" value="Leucine-rich Repeat Variant"/>
    <property type="match status" value="1"/>
</dbReference>
<dbReference type="InterPro" id="IPR057546">
    <property type="entry name" value="HEAT_GCN1"/>
</dbReference>
<evidence type="ECO:0000256" key="7">
    <source>
        <dbReference type="ARBA" id="ARBA00023242"/>
    </source>
</evidence>
<evidence type="ECO:0000259" key="9">
    <source>
        <dbReference type="PROSITE" id="PS50166"/>
    </source>
</evidence>
<feature type="domain" description="Importin N-terminal" evidence="9">
    <location>
        <begin position="27"/>
        <end position="94"/>
    </location>
</feature>
<keyword evidence="4" id="KW-0963">Cytoplasm</keyword>
<dbReference type="Proteomes" id="UP000242381">
    <property type="component" value="Unassembled WGS sequence"/>
</dbReference>
<dbReference type="GO" id="GO:0005634">
    <property type="term" value="C:nucleus"/>
    <property type="evidence" value="ECO:0007669"/>
    <property type="project" value="UniProtKB-SubCell"/>
</dbReference>
<dbReference type="InterPro" id="IPR057672">
    <property type="entry name" value="TPR_IPO4/5"/>
</dbReference>
<evidence type="ECO:0000256" key="6">
    <source>
        <dbReference type="ARBA" id="ARBA00022927"/>
    </source>
</evidence>
<evidence type="ECO:0000313" key="10">
    <source>
        <dbReference type="EMBL" id="ORE18950.1"/>
    </source>
</evidence>
<dbReference type="PROSITE" id="PS50077">
    <property type="entry name" value="HEAT_REPEAT"/>
    <property type="match status" value="2"/>
</dbReference>
<evidence type="ECO:0000313" key="11">
    <source>
        <dbReference type="Proteomes" id="UP000242381"/>
    </source>
</evidence>
<reference evidence="10 11" key="1">
    <citation type="journal article" date="2016" name="Proc. Natl. Acad. Sci. U.S.A.">
        <title>Lipid metabolic changes in an early divergent fungus govern the establishment of a mutualistic symbiosis with endobacteria.</title>
        <authorList>
            <person name="Lastovetsky O.A."/>
            <person name="Gaspar M.L."/>
            <person name="Mondo S.J."/>
            <person name="LaButti K.M."/>
            <person name="Sandor L."/>
            <person name="Grigoriev I.V."/>
            <person name="Henry S.A."/>
            <person name="Pawlowska T.E."/>
        </authorList>
    </citation>
    <scope>NUCLEOTIDE SEQUENCE [LARGE SCALE GENOMIC DNA]</scope>
    <source>
        <strain evidence="10 11">ATCC 11559</strain>
    </source>
</reference>
<evidence type="ECO:0000256" key="1">
    <source>
        <dbReference type="ARBA" id="ARBA00004123"/>
    </source>
</evidence>
<dbReference type="InterPro" id="IPR011989">
    <property type="entry name" value="ARM-like"/>
</dbReference>
<dbReference type="InterPro" id="IPR016024">
    <property type="entry name" value="ARM-type_fold"/>
</dbReference>
<evidence type="ECO:0000256" key="5">
    <source>
        <dbReference type="ARBA" id="ARBA00022737"/>
    </source>
</evidence>
<dbReference type="Pfam" id="PF25780">
    <property type="entry name" value="TPR_IPO5"/>
    <property type="match status" value="1"/>
</dbReference>
<evidence type="ECO:0000256" key="2">
    <source>
        <dbReference type="ARBA" id="ARBA00004496"/>
    </source>
</evidence>
<evidence type="ECO:0000256" key="8">
    <source>
        <dbReference type="PROSITE-ProRule" id="PRU00103"/>
    </source>
</evidence>
<dbReference type="InterPro" id="IPR034085">
    <property type="entry name" value="TOG"/>
</dbReference>
<dbReference type="InterPro" id="IPR001494">
    <property type="entry name" value="Importin-beta_N"/>
</dbReference>